<dbReference type="InterPro" id="IPR053044">
    <property type="entry name" value="Metallo-hydrolase/TatD-type"/>
</dbReference>
<reference evidence="1 2" key="1">
    <citation type="submission" date="2016-01" db="EMBL/GenBank/DDBJ databases">
        <title>Genome sequence of the yeast Holleya sinecauda.</title>
        <authorList>
            <person name="Dietrich F.S."/>
        </authorList>
    </citation>
    <scope>NUCLEOTIDE SEQUENCE [LARGE SCALE GENOMIC DNA]</scope>
    <source>
        <strain evidence="1 2">ATCC 58844</strain>
    </source>
</reference>
<dbReference type="Pfam" id="PF01026">
    <property type="entry name" value="TatD_DNase"/>
    <property type="match status" value="1"/>
</dbReference>
<dbReference type="AlphaFoldDB" id="A0A0X8HVQ6"/>
<evidence type="ECO:0000313" key="2">
    <source>
        <dbReference type="Proteomes" id="UP000243052"/>
    </source>
</evidence>
<dbReference type="EMBL" id="CP014247">
    <property type="protein sequence ID" value="AMD22402.1"/>
    <property type="molecule type" value="Genomic_DNA"/>
</dbReference>
<dbReference type="PANTHER" id="PTHR47345:SF1">
    <property type="entry name" value="CUT9-INTERACTING PROTEIN SCN1"/>
    <property type="match status" value="1"/>
</dbReference>
<proteinExistence type="predicted"/>
<name>A0A0X8HVQ6_9SACH</name>
<evidence type="ECO:0000313" key="1">
    <source>
        <dbReference type="EMBL" id="AMD22402.1"/>
    </source>
</evidence>
<accession>A0A0X8HVQ6</accession>
<dbReference type="Gene3D" id="3.20.20.140">
    <property type="entry name" value="Metal-dependent hydrolases"/>
    <property type="match status" value="1"/>
</dbReference>
<dbReference type="SUPFAM" id="SSF51556">
    <property type="entry name" value="Metallo-dependent hydrolases"/>
    <property type="match status" value="1"/>
</dbReference>
<dbReference type="GO" id="GO:0016788">
    <property type="term" value="F:hydrolase activity, acting on ester bonds"/>
    <property type="evidence" value="ECO:0007669"/>
    <property type="project" value="InterPro"/>
</dbReference>
<dbReference type="InterPro" id="IPR032466">
    <property type="entry name" value="Metal_Hydrolase"/>
</dbReference>
<keyword evidence="2" id="KW-1185">Reference proteome</keyword>
<dbReference type="OrthoDB" id="413993at2759"/>
<dbReference type="PANTHER" id="PTHR47345">
    <property type="entry name" value="CUT9-INTERACTING PROTEIN SCN1"/>
    <property type="match status" value="1"/>
</dbReference>
<gene>
    <name evidence="1" type="ORF">AW171_hschr74438</name>
</gene>
<dbReference type="GeneID" id="28725753"/>
<dbReference type="RefSeq" id="XP_017989398.1">
    <property type="nucleotide sequence ID" value="XM_018133909.1"/>
</dbReference>
<organism evidence="1 2">
    <name type="scientific">Eremothecium sinecaudum</name>
    <dbReference type="NCBI Taxonomy" id="45286"/>
    <lineage>
        <taxon>Eukaryota</taxon>
        <taxon>Fungi</taxon>
        <taxon>Dikarya</taxon>
        <taxon>Ascomycota</taxon>
        <taxon>Saccharomycotina</taxon>
        <taxon>Saccharomycetes</taxon>
        <taxon>Saccharomycetales</taxon>
        <taxon>Saccharomycetaceae</taxon>
        <taxon>Eremothecium</taxon>
    </lineage>
</organism>
<protein>
    <submittedName>
        <fullName evidence="1">HGR063Wp</fullName>
    </submittedName>
</protein>
<dbReference type="InterPro" id="IPR001130">
    <property type="entry name" value="TatD-like"/>
</dbReference>
<dbReference type="Proteomes" id="UP000243052">
    <property type="component" value="Chromosome vii"/>
</dbReference>
<sequence>MAQLVDSHCHFTTVKQHRREVNNVKSDVIRRCIMSCNIYDWSAVRGEGDIIAFGVHPWYSHLFYIGLEKHSKDEHYRKVLKYSKDSDEVKELIKALPDPISLEEHIQGAKSDKFDQVKCIGEIGIDRLFRLPEDGFFNDLGDATARPRLTRVTVKVEHQVAVFRRMCQLAVETGLAVSIHAVKCQELLFNVCRDELGPYSSVTICLHSYMGSVEFVRNFWLRNFPYSRLFLSISFAINLQNKSSALELIKSVPLQCLLSETDLTIDTVPIEIQIVHLEKVLGIIQEAHSLKSLQDAKCLVYNNFCRLFHF</sequence>